<dbReference type="InterPro" id="IPR011701">
    <property type="entry name" value="MFS"/>
</dbReference>
<feature type="transmembrane region" description="Helical" evidence="4">
    <location>
        <begin position="346"/>
        <end position="372"/>
    </location>
</feature>
<name>A0A4R2C5W9_SHIGR</name>
<feature type="transmembrane region" description="Helical" evidence="4">
    <location>
        <begin position="314"/>
        <end position="334"/>
    </location>
</feature>
<feature type="transmembrane region" description="Helical" evidence="4">
    <location>
        <begin position="258"/>
        <end position="276"/>
    </location>
</feature>
<evidence type="ECO:0000256" key="1">
    <source>
        <dbReference type="ARBA" id="ARBA00022692"/>
    </source>
</evidence>
<evidence type="ECO:0000256" key="2">
    <source>
        <dbReference type="ARBA" id="ARBA00022989"/>
    </source>
</evidence>
<feature type="transmembrane region" description="Helical" evidence="4">
    <location>
        <begin position="152"/>
        <end position="174"/>
    </location>
</feature>
<feature type="transmembrane region" description="Helical" evidence="4">
    <location>
        <begin position="283"/>
        <end position="308"/>
    </location>
</feature>
<organism evidence="6 7">
    <name type="scientific">Shinella granuli</name>
    <dbReference type="NCBI Taxonomy" id="323621"/>
    <lineage>
        <taxon>Bacteria</taxon>
        <taxon>Pseudomonadati</taxon>
        <taxon>Pseudomonadota</taxon>
        <taxon>Alphaproteobacteria</taxon>
        <taxon>Hyphomicrobiales</taxon>
        <taxon>Rhizobiaceae</taxon>
        <taxon>Shinella</taxon>
    </lineage>
</organism>
<keyword evidence="1 4" id="KW-0812">Transmembrane</keyword>
<keyword evidence="7" id="KW-1185">Reference proteome</keyword>
<sequence>MAAVDSRSLHGEVRRRSVRLAKQVRLAAAFLLMMVSGLVWNSFALFLVALEGEFHWSRASISGAYGAFALVNAVSAPIFGYLLGRYNSRVLLAGAAMLLALAFLLTAQVSTIGQFWLTFGLIGGLGTHCTSSYAIFAVLAGRFRKRPATAMAIADAGSGLAAFLGLPIMSWMINDFGWRLTYSSLGLVLMGIAVPLHLLVIDRVKSASGAGGRYGMAGLGWVTILALVISYFCGSAAYHGLMTQQIALFEDNNVAGETAVWIAAVAGLIIFVWRLLSGWLCDLWGAGPVMSLAALAGVLTFGMLAAILVTANVAALFVYPLVLGIAFGGQQVLLANRARVVVTLSALSAVLGVCRLASGIGMAGGPVIFGFLHDWADGYGVAIVAIAGLAFFHFVAFSAIRPRSIAG</sequence>
<evidence type="ECO:0000256" key="4">
    <source>
        <dbReference type="SAM" id="Phobius"/>
    </source>
</evidence>
<feature type="transmembrane region" description="Helical" evidence="4">
    <location>
        <begin position="378"/>
        <end position="400"/>
    </location>
</feature>
<proteinExistence type="predicted"/>
<dbReference type="PROSITE" id="PS50850">
    <property type="entry name" value="MFS"/>
    <property type="match status" value="1"/>
</dbReference>
<dbReference type="GO" id="GO:0022857">
    <property type="term" value="F:transmembrane transporter activity"/>
    <property type="evidence" value="ECO:0007669"/>
    <property type="project" value="InterPro"/>
</dbReference>
<dbReference type="SUPFAM" id="SSF103473">
    <property type="entry name" value="MFS general substrate transporter"/>
    <property type="match status" value="1"/>
</dbReference>
<feature type="transmembrane region" description="Helical" evidence="4">
    <location>
        <begin position="213"/>
        <end position="238"/>
    </location>
</feature>
<gene>
    <name evidence="6" type="ORF">EV665_13015</name>
</gene>
<keyword evidence="3 4" id="KW-0472">Membrane</keyword>
<keyword evidence="2 4" id="KW-1133">Transmembrane helix</keyword>
<feature type="domain" description="Major facilitator superfamily (MFS) profile" evidence="5">
    <location>
        <begin position="25"/>
        <end position="405"/>
    </location>
</feature>
<feature type="transmembrane region" description="Helical" evidence="4">
    <location>
        <begin position="90"/>
        <end position="109"/>
    </location>
</feature>
<dbReference type="AlphaFoldDB" id="A0A4R2C5W9"/>
<dbReference type="InterPro" id="IPR050327">
    <property type="entry name" value="Proton-linked_MCT"/>
</dbReference>
<dbReference type="PANTHER" id="PTHR11360:SF284">
    <property type="entry name" value="EG:103B4.3 PROTEIN-RELATED"/>
    <property type="match status" value="1"/>
</dbReference>
<dbReference type="PANTHER" id="PTHR11360">
    <property type="entry name" value="MONOCARBOXYLATE TRANSPORTER"/>
    <property type="match status" value="1"/>
</dbReference>
<dbReference type="Gene3D" id="1.20.1250.20">
    <property type="entry name" value="MFS general substrate transporter like domains"/>
    <property type="match status" value="2"/>
</dbReference>
<dbReference type="Proteomes" id="UP000295351">
    <property type="component" value="Unassembled WGS sequence"/>
</dbReference>
<protein>
    <submittedName>
        <fullName evidence="6">Putative MFS family arabinose efflux permease</fullName>
    </submittedName>
</protein>
<feature type="transmembrane region" description="Helical" evidence="4">
    <location>
        <begin position="62"/>
        <end position="83"/>
    </location>
</feature>
<dbReference type="EMBL" id="SLVX01000030">
    <property type="protein sequence ID" value="TCN35155.1"/>
    <property type="molecule type" value="Genomic_DNA"/>
</dbReference>
<evidence type="ECO:0000313" key="7">
    <source>
        <dbReference type="Proteomes" id="UP000295351"/>
    </source>
</evidence>
<comment type="caution">
    <text evidence="6">The sequence shown here is derived from an EMBL/GenBank/DDBJ whole genome shotgun (WGS) entry which is preliminary data.</text>
</comment>
<feature type="transmembrane region" description="Helical" evidence="4">
    <location>
        <begin position="24"/>
        <end position="50"/>
    </location>
</feature>
<evidence type="ECO:0000256" key="3">
    <source>
        <dbReference type="ARBA" id="ARBA00023136"/>
    </source>
</evidence>
<dbReference type="InterPro" id="IPR020846">
    <property type="entry name" value="MFS_dom"/>
</dbReference>
<evidence type="ECO:0000259" key="5">
    <source>
        <dbReference type="PROSITE" id="PS50850"/>
    </source>
</evidence>
<dbReference type="Pfam" id="PF07690">
    <property type="entry name" value="MFS_1"/>
    <property type="match status" value="1"/>
</dbReference>
<dbReference type="InterPro" id="IPR036259">
    <property type="entry name" value="MFS_trans_sf"/>
</dbReference>
<feature type="transmembrane region" description="Helical" evidence="4">
    <location>
        <begin position="180"/>
        <end position="201"/>
    </location>
</feature>
<evidence type="ECO:0000313" key="6">
    <source>
        <dbReference type="EMBL" id="TCN35155.1"/>
    </source>
</evidence>
<accession>A0A4R2C5W9</accession>
<feature type="transmembrane region" description="Helical" evidence="4">
    <location>
        <begin position="115"/>
        <end position="140"/>
    </location>
</feature>
<reference evidence="6 7" key="1">
    <citation type="submission" date="2019-03" db="EMBL/GenBank/DDBJ databases">
        <title>Genomic Encyclopedia of Type Strains, Phase IV (KMG-IV): sequencing the most valuable type-strain genomes for metagenomic binning, comparative biology and taxonomic classification.</title>
        <authorList>
            <person name="Goeker M."/>
        </authorList>
    </citation>
    <scope>NUCLEOTIDE SEQUENCE [LARGE SCALE GENOMIC DNA]</scope>
    <source>
        <strain evidence="6 7">DSM 18401</strain>
    </source>
</reference>
<dbReference type="RefSeq" id="WP_133036645.1">
    <property type="nucleotide sequence ID" value="NZ_BAABEI010000012.1"/>
</dbReference>